<comment type="function">
    <text evidence="8">Catalyzes the circularization of gamma-N-acetyl-alpha,gamma-diaminobutyric acid (ADABA) to ectoine (1,4,5,6-tetrahydro-2-methyl-4-pyrimidine carboxylic acid), which is an excellent osmoprotectant.</text>
</comment>
<dbReference type="InterPro" id="IPR011051">
    <property type="entry name" value="RmlC_Cupin_sf"/>
</dbReference>
<dbReference type="SUPFAM" id="SSF51182">
    <property type="entry name" value="RmlC-like cupins"/>
    <property type="match status" value="1"/>
</dbReference>
<evidence type="ECO:0000256" key="2">
    <source>
        <dbReference type="ARBA" id="ARBA00009637"/>
    </source>
</evidence>
<dbReference type="InterPro" id="IPR010462">
    <property type="entry name" value="Ectoine_synth"/>
</dbReference>
<evidence type="ECO:0000256" key="3">
    <source>
        <dbReference type="ARBA" id="ARBA00013192"/>
    </source>
</evidence>
<dbReference type="RefSeq" id="WP_077292047.1">
    <property type="nucleotide sequence ID" value="NZ_CP019630.1"/>
</dbReference>
<protein>
    <recommendedName>
        <fullName evidence="4 8">L-ectoine synthase</fullName>
        <ecNumber evidence="3 8">4.2.1.108</ecNumber>
    </recommendedName>
    <alternativeName>
        <fullName evidence="6 8">N-acetyldiaminobutyrate dehydratase</fullName>
    </alternativeName>
</protein>
<dbReference type="Proteomes" id="UP000188174">
    <property type="component" value="Chromosome"/>
</dbReference>
<evidence type="ECO:0000256" key="4">
    <source>
        <dbReference type="ARBA" id="ARBA00019707"/>
    </source>
</evidence>
<comment type="catalytic activity">
    <reaction evidence="7 8">
        <text>(2S)-4-acetamido-2-aminobutanoate = L-ectoine + H2O</text>
        <dbReference type="Rhea" id="RHEA:17281"/>
        <dbReference type="ChEBI" id="CHEBI:15377"/>
        <dbReference type="ChEBI" id="CHEBI:58515"/>
        <dbReference type="ChEBI" id="CHEBI:58929"/>
        <dbReference type="EC" id="4.2.1.108"/>
    </reaction>
</comment>
<dbReference type="EMBL" id="CP019630">
    <property type="protein sequence ID" value="AQQ05375.1"/>
    <property type="molecule type" value="Genomic_DNA"/>
</dbReference>
<comment type="similarity">
    <text evidence="2 8">Belongs to the ectoine synthase family.</text>
</comment>
<reference evidence="9 10" key="1">
    <citation type="submission" date="2017-02" db="EMBL/GenBank/DDBJ databases">
        <authorList>
            <person name="Jeong S."/>
        </authorList>
    </citation>
    <scope>NUCLEOTIDE SEQUENCE [LARGE SCALE GENOMIC DNA]</scope>
    <source>
        <strain evidence="9 10">RMAR6-6</strain>
    </source>
</reference>
<dbReference type="PANTHER" id="PTHR39289:SF1">
    <property type="entry name" value="L-ECTOINE SYNTHASE"/>
    <property type="match status" value="1"/>
</dbReference>
<gene>
    <name evidence="8" type="primary">ectC</name>
    <name evidence="9" type="ORF">B0E33_18800</name>
</gene>
<evidence type="ECO:0000313" key="9">
    <source>
        <dbReference type="EMBL" id="AQQ05375.1"/>
    </source>
</evidence>
<accession>A0ABN4X0X8</accession>
<dbReference type="NCBIfam" id="NF009806">
    <property type="entry name" value="PRK13290.1"/>
    <property type="match status" value="1"/>
</dbReference>
<evidence type="ECO:0000256" key="5">
    <source>
        <dbReference type="ARBA" id="ARBA00023239"/>
    </source>
</evidence>
<dbReference type="Pfam" id="PF06339">
    <property type="entry name" value="Ectoine_synth"/>
    <property type="match status" value="1"/>
</dbReference>
<evidence type="ECO:0000256" key="7">
    <source>
        <dbReference type="ARBA" id="ARBA00048714"/>
    </source>
</evidence>
<evidence type="ECO:0000256" key="6">
    <source>
        <dbReference type="ARBA" id="ARBA00033271"/>
    </source>
</evidence>
<dbReference type="HAMAP" id="MF_01255">
    <property type="entry name" value="Ectoine_synth"/>
    <property type="match status" value="1"/>
</dbReference>
<dbReference type="Gene3D" id="2.60.120.10">
    <property type="entry name" value="Jelly Rolls"/>
    <property type="match status" value="1"/>
</dbReference>
<evidence type="ECO:0000256" key="1">
    <source>
        <dbReference type="ARBA" id="ARBA00005181"/>
    </source>
</evidence>
<evidence type="ECO:0000256" key="8">
    <source>
        <dbReference type="HAMAP-Rule" id="MF_01255"/>
    </source>
</evidence>
<keyword evidence="5 8" id="KW-0456">Lyase</keyword>
<comment type="pathway">
    <text evidence="1 8">Amine and polyamine biosynthesis; ectoine biosynthesis; L-ectoine from L-aspartate 4-semialdehyde: step 3/3.</text>
</comment>
<proteinExistence type="inferred from homology"/>
<keyword evidence="10" id="KW-1185">Reference proteome</keyword>
<dbReference type="EC" id="4.2.1.108" evidence="3 8"/>
<dbReference type="PANTHER" id="PTHR39289">
    <property type="match status" value="1"/>
</dbReference>
<organism evidence="9 10">
    <name type="scientific">Roseibium algicola</name>
    <dbReference type="NCBI Taxonomy" id="2857014"/>
    <lineage>
        <taxon>Bacteria</taxon>
        <taxon>Pseudomonadati</taxon>
        <taxon>Pseudomonadota</taxon>
        <taxon>Alphaproteobacteria</taxon>
        <taxon>Hyphomicrobiales</taxon>
        <taxon>Stappiaceae</taxon>
        <taxon>Roseibium</taxon>
    </lineage>
</organism>
<dbReference type="InterPro" id="IPR014710">
    <property type="entry name" value="RmlC-like_jellyroll"/>
</dbReference>
<evidence type="ECO:0000313" key="10">
    <source>
        <dbReference type="Proteomes" id="UP000188174"/>
    </source>
</evidence>
<sequence>MIVRTLREIAGTERDVNWGNGQSRRFLLEADGMGFAFTETLILAGTDIFIQYRNHLEACYCVEGEGEIQREGGDTHPIAPGTLYALNDHDPHYLRAWTDMRLISVFNPPIKGNERHNLSGDETSSY</sequence>
<name>A0ABN4X0X8_9HYPH</name>
<dbReference type="CDD" id="cd06978">
    <property type="entry name" value="cupin_EctC"/>
    <property type="match status" value="1"/>
</dbReference>